<dbReference type="EMBL" id="JACHMH010000001">
    <property type="protein sequence ID" value="MBB4682390.1"/>
    <property type="molecule type" value="Genomic_DNA"/>
</dbReference>
<reference evidence="2 3" key="1">
    <citation type="submission" date="2020-08" db="EMBL/GenBank/DDBJ databases">
        <title>Sequencing the genomes of 1000 actinobacteria strains.</title>
        <authorList>
            <person name="Klenk H.-P."/>
        </authorList>
    </citation>
    <scope>NUCLEOTIDE SEQUENCE [LARGE SCALE GENOMIC DNA]</scope>
    <source>
        <strain evidence="2 3">DSM 44230</strain>
    </source>
</reference>
<feature type="signal peptide" evidence="1">
    <location>
        <begin position="1"/>
        <end position="22"/>
    </location>
</feature>
<feature type="chain" id="PRO_5030870759" evidence="1">
    <location>
        <begin position="23"/>
        <end position="93"/>
    </location>
</feature>
<sequence>MRKLAGVLVVAAALGFAPAAQAAEVGGTSALAASFEGRSLAQQREEAIQKAQNNAFRAAAAGGYTASRCHLTQYSAQPLLPPYWEGHAVVACI</sequence>
<protein>
    <submittedName>
        <fullName evidence="2">Uncharacterized protein</fullName>
    </submittedName>
</protein>
<gene>
    <name evidence="2" type="ORF">HNR67_008508</name>
</gene>
<comment type="caution">
    <text evidence="2">The sequence shown here is derived from an EMBL/GenBank/DDBJ whole genome shotgun (WGS) entry which is preliminary data.</text>
</comment>
<dbReference type="Proteomes" id="UP000533598">
    <property type="component" value="Unassembled WGS sequence"/>
</dbReference>
<evidence type="ECO:0000256" key="1">
    <source>
        <dbReference type="SAM" id="SignalP"/>
    </source>
</evidence>
<proteinExistence type="predicted"/>
<keyword evidence="3" id="KW-1185">Reference proteome</keyword>
<accession>A0A7W7CJI0</accession>
<evidence type="ECO:0000313" key="2">
    <source>
        <dbReference type="EMBL" id="MBB4682390.1"/>
    </source>
</evidence>
<keyword evidence="1" id="KW-0732">Signal</keyword>
<organism evidence="2 3">
    <name type="scientific">Crossiella cryophila</name>
    <dbReference type="NCBI Taxonomy" id="43355"/>
    <lineage>
        <taxon>Bacteria</taxon>
        <taxon>Bacillati</taxon>
        <taxon>Actinomycetota</taxon>
        <taxon>Actinomycetes</taxon>
        <taxon>Pseudonocardiales</taxon>
        <taxon>Pseudonocardiaceae</taxon>
        <taxon>Crossiella</taxon>
    </lineage>
</organism>
<evidence type="ECO:0000313" key="3">
    <source>
        <dbReference type="Proteomes" id="UP000533598"/>
    </source>
</evidence>
<dbReference type="RefSeq" id="WP_185009663.1">
    <property type="nucleotide sequence ID" value="NZ_BAAAUI010000007.1"/>
</dbReference>
<dbReference type="AlphaFoldDB" id="A0A7W7CJI0"/>
<name>A0A7W7CJI0_9PSEU</name>